<dbReference type="PANTHER" id="PTHR10252">
    <property type="entry name" value="HISTONE-LIKE TRANSCRIPTION FACTOR CCAAT-RELATED"/>
    <property type="match status" value="1"/>
</dbReference>
<dbReference type="CDD" id="cd22929">
    <property type="entry name" value="HFD_POLE4-like"/>
    <property type="match status" value="1"/>
</dbReference>
<dbReference type="PANTHER" id="PTHR10252:SF54">
    <property type="entry name" value="CHROMATIN ACCESSIBILITY COMPLEX PROTEIN 1"/>
    <property type="match status" value="1"/>
</dbReference>
<organism evidence="5 6">
    <name type="scientific">Cylindrotheca closterium</name>
    <dbReference type="NCBI Taxonomy" id="2856"/>
    <lineage>
        <taxon>Eukaryota</taxon>
        <taxon>Sar</taxon>
        <taxon>Stramenopiles</taxon>
        <taxon>Ochrophyta</taxon>
        <taxon>Bacillariophyta</taxon>
        <taxon>Bacillariophyceae</taxon>
        <taxon>Bacillariophycidae</taxon>
        <taxon>Bacillariales</taxon>
        <taxon>Bacillariaceae</taxon>
        <taxon>Cylindrotheca</taxon>
    </lineage>
</organism>
<keyword evidence="6" id="KW-1185">Reference proteome</keyword>
<dbReference type="Proteomes" id="UP001295423">
    <property type="component" value="Unassembled WGS sequence"/>
</dbReference>
<evidence type="ECO:0000256" key="2">
    <source>
        <dbReference type="ARBA" id="ARBA00023242"/>
    </source>
</evidence>
<dbReference type="GO" id="GO:0006355">
    <property type="term" value="P:regulation of DNA-templated transcription"/>
    <property type="evidence" value="ECO:0007669"/>
    <property type="project" value="TreeGrafter"/>
</dbReference>
<comment type="subcellular location">
    <subcellularLocation>
        <location evidence="1">Nucleus</location>
    </subcellularLocation>
</comment>
<evidence type="ECO:0000256" key="3">
    <source>
        <dbReference type="SAM" id="MobiDB-lite"/>
    </source>
</evidence>
<dbReference type="AlphaFoldDB" id="A0AAD2FW02"/>
<feature type="compositionally biased region" description="Basic and acidic residues" evidence="3">
    <location>
        <begin position="1"/>
        <end position="28"/>
    </location>
</feature>
<dbReference type="GO" id="GO:0000976">
    <property type="term" value="F:transcription cis-regulatory region binding"/>
    <property type="evidence" value="ECO:0007669"/>
    <property type="project" value="TreeGrafter"/>
</dbReference>
<comment type="caution">
    <text evidence="5">The sequence shown here is derived from an EMBL/GenBank/DDBJ whole genome shotgun (WGS) entry which is preliminary data.</text>
</comment>
<protein>
    <recommendedName>
        <fullName evidence="4">Transcription factor CBF/NF-Y/archaeal histone domain-containing protein</fullName>
    </recommendedName>
</protein>
<reference evidence="5" key="1">
    <citation type="submission" date="2023-08" db="EMBL/GenBank/DDBJ databases">
        <authorList>
            <person name="Audoor S."/>
            <person name="Bilcke G."/>
        </authorList>
    </citation>
    <scope>NUCLEOTIDE SEQUENCE</scope>
</reference>
<evidence type="ECO:0000313" key="5">
    <source>
        <dbReference type="EMBL" id="CAJ1954348.1"/>
    </source>
</evidence>
<dbReference type="Gene3D" id="1.10.20.10">
    <property type="entry name" value="Histone, subunit A"/>
    <property type="match status" value="1"/>
</dbReference>
<keyword evidence="2" id="KW-0539">Nucleus</keyword>
<name>A0AAD2FW02_9STRA</name>
<evidence type="ECO:0000313" key="6">
    <source>
        <dbReference type="Proteomes" id="UP001295423"/>
    </source>
</evidence>
<accession>A0AAD2FW02</accession>
<evidence type="ECO:0000256" key="1">
    <source>
        <dbReference type="ARBA" id="ARBA00004123"/>
    </source>
</evidence>
<feature type="compositionally biased region" description="Polar residues" evidence="3">
    <location>
        <begin position="86"/>
        <end position="105"/>
    </location>
</feature>
<dbReference type="Pfam" id="PF00808">
    <property type="entry name" value="CBFD_NFYB_HMF"/>
    <property type="match status" value="1"/>
</dbReference>
<dbReference type="SUPFAM" id="SSF47113">
    <property type="entry name" value="Histone-fold"/>
    <property type="match status" value="1"/>
</dbReference>
<dbReference type="InterPro" id="IPR050568">
    <property type="entry name" value="Transcr_DNA_Rep_Reg"/>
</dbReference>
<sequence length="201" mass="21700">MTDPKEEKPENDKSENDDQDSNESKEAAKATAESTKNAGDEDDSPAKEDEDTLKTPMKTETKKEPDTAEEDDNESKSTAPPVDESSVATPKTNGSPASATASASKRTMPPGSRRGRAPAVKGLTIPFRTVKKAMKLDPDIPIVQNEAAIMVTLAAELFLKQLAKDSHAIAQNRGRNTIRYEDVAEARSNDSALAFLEMLLP</sequence>
<evidence type="ECO:0000259" key="4">
    <source>
        <dbReference type="Pfam" id="PF00808"/>
    </source>
</evidence>
<feature type="domain" description="Transcription factor CBF/NF-Y/archaeal histone" evidence="4">
    <location>
        <begin position="124"/>
        <end position="186"/>
    </location>
</feature>
<feature type="region of interest" description="Disordered" evidence="3">
    <location>
        <begin position="1"/>
        <end position="118"/>
    </location>
</feature>
<dbReference type="GO" id="GO:0005634">
    <property type="term" value="C:nucleus"/>
    <property type="evidence" value="ECO:0007669"/>
    <property type="project" value="UniProtKB-SubCell"/>
</dbReference>
<gene>
    <name evidence="5" type="ORF">CYCCA115_LOCUS14940</name>
</gene>
<feature type="compositionally biased region" description="Acidic residues" evidence="3">
    <location>
        <begin position="40"/>
        <end position="51"/>
    </location>
</feature>
<feature type="compositionally biased region" description="Basic and acidic residues" evidence="3">
    <location>
        <begin position="57"/>
        <end position="66"/>
    </location>
</feature>
<dbReference type="InterPro" id="IPR009072">
    <property type="entry name" value="Histone-fold"/>
</dbReference>
<dbReference type="GO" id="GO:0046982">
    <property type="term" value="F:protein heterodimerization activity"/>
    <property type="evidence" value="ECO:0007669"/>
    <property type="project" value="InterPro"/>
</dbReference>
<dbReference type="EMBL" id="CAKOGP040001869">
    <property type="protein sequence ID" value="CAJ1954348.1"/>
    <property type="molecule type" value="Genomic_DNA"/>
</dbReference>
<proteinExistence type="predicted"/>
<dbReference type="InterPro" id="IPR003958">
    <property type="entry name" value="CBFA_NFYB_domain"/>
</dbReference>